<keyword evidence="5 7" id="KW-1133">Transmembrane helix</keyword>
<keyword evidence="10" id="KW-1185">Reference proteome</keyword>
<dbReference type="AlphaFoldDB" id="A0A248TG33"/>
<keyword evidence="6 7" id="KW-0472">Membrane</keyword>
<protein>
    <submittedName>
        <fullName evidence="9">Type VII secretion protein EssA</fullName>
    </submittedName>
</protein>
<evidence type="ECO:0000256" key="7">
    <source>
        <dbReference type="SAM" id="Phobius"/>
    </source>
</evidence>
<dbReference type="GO" id="GO:0005886">
    <property type="term" value="C:plasma membrane"/>
    <property type="evidence" value="ECO:0007669"/>
    <property type="project" value="UniProtKB-SubCell"/>
</dbReference>
<dbReference type="Proteomes" id="UP000215137">
    <property type="component" value="Chromosome"/>
</dbReference>
<keyword evidence="4 7" id="KW-0812">Transmembrane</keyword>
<reference evidence="9 10" key="1">
    <citation type="submission" date="2017-08" db="EMBL/GenBank/DDBJ databases">
        <title>Complete Genome Sequence of Bacillus kochii Oregon-R-modENCODE STRAIN BDGP4, isolated from Drosophila melanogaster gut.</title>
        <authorList>
            <person name="Wan K.H."/>
            <person name="Yu C."/>
            <person name="Park S."/>
            <person name="Hammonds A.S."/>
            <person name="Booth B.W."/>
            <person name="Celniker S.E."/>
        </authorList>
    </citation>
    <scope>NUCLEOTIDE SEQUENCE [LARGE SCALE GENOMIC DNA]</scope>
    <source>
        <strain evidence="9 10">BDGP4</strain>
    </source>
</reference>
<name>A0A248TG33_9BACI</name>
<feature type="chain" id="PRO_5039233866" evidence="8">
    <location>
        <begin position="28"/>
        <end position="164"/>
    </location>
</feature>
<evidence type="ECO:0000313" key="10">
    <source>
        <dbReference type="Proteomes" id="UP000215137"/>
    </source>
</evidence>
<dbReference type="Pfam" id="PF10661">
    <property type="entry name" value="EssA"/>
    <property type="match status" value="1"/>
</dbReference>
<dbReference type="EMBL" id="CP022983">
    <property type="protein sequence ID" value="ASV67174.1"/>
    <property type="molecule type" value="Genomic_DNA"/>
</dbReference>
<evidence type="ECO:0000256" key="5">
    <source>
        <dbReference type="ARBA" id="ARBA00022989"/>
    </source>
</evidence>
<evidence type="ECO:0000313" key="9">
    <source>
        <dbReference type="EMBL" id="ASV67174.1"/>
    </source>
</evidence>
<dbReference type="InterPro" id="IPR018920">
    <property type="entry name" value="EssA/YueC"/>
</dbReference>
<gene>
    <name evidence="9" type="primary">essA</name>
    <name evidence="9" type="ORF">CKF48_07435</name>
</gene>
<comment type="similarity">
    <text evidence="2">Belongs to the EssA family.</text>
</comment>
<evidence type="ECO:0000256" key="3">
    <source>
        <dbReference type="ARBA" id="ARBA00022475"/>
    </source>
</evidence>
<evidence type="ECO:0000256" key="8">
    <source>
        <dbReference type="SAM" id="SignalP"/>
    </source>
</evidence>
<dbReference type="KEGG" id="bko:CKF48_07435"/>
<evidence type="ECO:0000256" key="6">
    <source>
        <dbReference type="ARBA" id="ARBA00023136"/>
    </source>
</evidence>
<dbReference type="InterPro" id="IPR034026">
    <property type="entry name" value="EssA"/>
</dbReference>
<dbReference type="NCBIfam" id="TIGR03927">
    <property type="entry name" value="T7SS_EssA_Firm"/>
    <property type="match status" value="1"/>
</dbReference>
<evidence type="ECO:0000256" key="1">
    <source>
        <dbReference type="ARBA" id="ARBA00004162"/>
    </source>
</evidence>
<keyword evidence="3" id="KW-1003">Cell membrane</keyword>
<sequence length="164" mass="18370">MMMSKIMKLLKLIPIACFLILTCNTHVATASPNIDSLIPNLYEEQEFNDNKELLRNRETKETKQISEEQQALTFEERSINDNGDLVETLFTNVSEPRKTVALQAEQYQLFSDEAASVSTIQPDGENESGGLRLQTVYLIILAIAIITILVLLIPKMAQGQPSSK</sequence>
<organism evidence="9 10">
    <name type="scientific">Cytobacillus kochii</name>
    <dbReference type="NCBI Taxonomy" id="859143"/>
    <lineage>
        <taxon>Bacteria</taxon>
        <taxon>Bacillati</taxon>
        <taxon>Bacillota</taxon>
        <taxon>Bacilli</taxon>
        <taxon>Bacillales</taxon>
        <taxon>Bacillaceae</taxon>
        <taxon>Cytobacillus</taxon>
    </lineage>
</organism>
<comment type="subcellular location">
    <subcellularLocation>
        <location evidence="1">Cell membrane</location>
        <topology evidence="1">Single-pass membrane protein</topology>
    </subcellularLocation>
</comment>
<evidence type="ECO:0000256" key="2">
    <source>
        <dbReference type="ARBA" id="ARBA00008570"/>
    </source>
</evidence>
<proteinExistence type="inferred from homology"/>
<accession>A0A248TG33</accession>
<keyword evidence="8" id="KW-0732">Signal</keyword>
<feature type="signal peptide" evidence="8">
    <location>
        <begin position="1"/>
        <end position="27"/>
    </location>
</feature>
<evidence type="ECO:0000256" key="4">
    <source>
        <dbReference type="ARBA" id="ARBA00022692"/>
    </source>
</evidence>
<feature type="transmembrane region" description="Helical" evidence="7">
    <location>
        <begin position="135"/>
        <end position="154"/>
    </location>
</feature>